<proteinExistence type="predicted"/>
<evidence type="ECO:0000313" key="2">
    <source>
        <dbReference type="Proteomes" id="UP000610966"/>
    </source>
</evidence>
<dbReference type="RefSeq" id="WP_204014057.1">
    <property type="nucleotide sequence ID" value="NZ_BOOG01000014.1"/>
</dbReference>
<dbReference type="EMBL" id="BOOG01000014">
    <property type="protein sequence ID" value="GIH69464.1"/>
    <property type="molecule type" value="Genomic_DNA"/>
</dbReference>
<name>A0A8J3R7K0_9ACTN</name>
<reference evidence="1" key="1">
    <citation type="submission" date="2021-01" db="EMBL/GenBank/DDBJ databases">
        <title>Whole genome shotgun sequence of Sphaerimonospora thailandensis NBRC 107569.</title>
        <authorList>
            <person name="Komaki H."/>
            <person name="Tamura T."/>
        </authorList>
    </citation>
    <scope>NUCLEOTIDE SEQUENCE</scope>
    <source>
        <strain evidence="1">NBRC 107569</strain>
    </source>
</reference>
<evidence type="ECO:0000313" key="1">
    <source>
        <dbReference type="EMBL" id="GIH69464.1"/>
    </source>
</evidence>
<comment type="caution">
    <text evidence="1">The sequence shown here is derived from an EMBL/GenBank/DDBJ whole genome shotgun (WGS) entry which is preliminary data.</text>
</comment>
<protein>
    <submittedName>
        <fullName evidence="1">Uncharacterized protein</fullName>
    </submittedName>
</protein>
<sequence length="82" mass="9130">MTHERLGPASDDPDIRQAWTDLRQGLDALIRPYVSEVSRDDLVRRIIAELVAGPGWKPPLKPVPDFMVQARVARALASEDLA</sequence>
<keyword evidence="2" id="KW-1185">Reference proteome</keyword>
<dbReference type="AlphaFoldDB" id="A0A8J3R7K0"/>
<organism evidence="1 2">
    <name type="scientific">Sphaerimonospora thailandensis</name>
    <dbReference type="NCBI Taxonomy" id="795644"/>
    <lineage>
        <taxon>Bacteria</taxon>
        <taxon>Bacillati</taxon>
        <taxon>Actinomycetota</taxon>
        <taxon>Actinomycetes</taxon>
        <taxon>Streptosporangiales</taxon>
        <taxon>Streptosporangiaceae</taxon>
        <taxon>Sphaerimonospora</taxon>
    </lineage>
</organism>
<accession>A0A8J3R7K0</accession>
<gene>
    <name evidence="1" type="ORF">Mth01_17170</name>
</gene>
<dbReference type="Proteomes" id="UP000610966">
    <property type="component" value="Unassembled WGS sequence"/>
</dbReference>